<keyword evidence="4" id="KW-0472">Membrane</keyword>
<keyword evidence="4" id="KW-1133">Transmembrane helix</keyword>
<keyword evidence="1 6" id="KW-0689">Ribosomal protein</keyword>
<feature type="region of interest" description="Disordered" evidence="3">
    <location>
        <begin position="67"/>
        <end position="95"/>
    </location>
</feature>
<organism evidence="6 7">
    <name type="scientific">Crenobacter oryzisoli</name>
    <dbReference type="NCBI Taxonomy" id="3056844"/>
    <lineage>
        <taxon>Bacteria</taxon>
        <taxon>Pseudomonadati</taxon>
        <taxon>Pseudomonadota</taxon>
        <taxon>Betaproteobacteria</taxon>
        <taxon>Neisseriales</taxon>
        <taxon>Neisseriaceae</taxon>
        <taxon>Crenobacter</taxon>
    </lineage>
</organism>
<dbReference type="Pfam" id="PF00542">
    <property type="entry name" value="Ribosomal_L12"/>
    <property type="match status" value="1"/>
</dbReference>
<evidence type="ECO:0000256" key="3">
    <source>
        <dbReference type="SAM" id="MobiDB-lite"/>
    </source>
</evidence>
<evidence type="ECO:0000256" key="4">
    <source>
        <dbReference type="SAM" id="Phobius"/>
    </source>
</evidence>
<dbReference type="InterPro" id="IPR000206">
    <property type="entry name" value="Ribosomal_bL12"/>
</dbReference>
<dbReference type="Gene3D" id="3.30.1390.10">
    <property type="match status" value="1"/>
</dbReference>
<dbReference type="Proteomes" id="UP001168540">
    <property type="component" value="Unassembled WGS sequence"/>
</dbReference>
<accession>A0ABT7XTP3</accession>
<dbReference type="InterPro" id="IPR013823">
    <property type="entry name" value="Ribosomal_bL12_C"/>
</dbReference>
<evidence type="ECO:0000313" key="6">
    <source>
        <dbReference type="EMBL" id="MDN0077095.1"/>
    </source>
</evidence>
<name>A0ABT7XTP3_9NEIS</name>
<keyword evidence="4" id="KW-0812">Transmembrane</keyword>
<dbReference type="SUPFAM" id="SSF54736">
    <property type="entry name" value="ClpS-like"/>
    <property type="match status" value="1"/>
</dbReference>
<dbReference type="GO" id="GO:0005840">
    <property type="term" value="C:ribosome"/>
    <property type="evidence" value="ECO:0007669"/>
    <property type="project" value="UniProtKB-KW"/>
</dbReference>
<evidence type="ECO:0000313" key="7">
    <source>
        <dbReference type="Proteomes" id="UP001168540"/>
    </source>
</evidence>
<sequence length="168" mass="17440">MDKRIGQWLMWIGIGSQLLPALGAVAPLRALFGEAQAVVGVLMSVLGGFLVGLNAVKAQAQPAAGQGAAVPSPTLPAKREPVVPSAPPTPKPRAPVAAKSHYRVMLVSIGPRKIQVVREVRALTGLELVAVIDLVDAAPTVLKGKVPAQEARAFKARLEALGATVELQ</sequence>
<proteinExistence type="predicted"/>
<feature type="domain" description="Large ribosomal subunit protein bL12 C-terminal" evidence="5">
    <location>
        <begin position="103"/>
        <end position="168"/>
    </location>
</feature>
<evidence type="ECO:0000256" key="1">
    <source>
        <dbReference type="ARBA" id="ARBA00022980"/>
    </source>
</evidence>
<comment type="caution">
    <text evidence="6">The sequence shown here is derived from an EMBL/GenBank/DDBJ whole genome shotgun (WGS) entry which is preliminary data.</text>
</comment>
<feature type="compositionally biased region" description="Pro residues" evidence="3">
    <location>
        <begin position="84"/>
        <end position="93"/>
    </location>
</feature>
<evidence type="ECO:0000259" key="5">
    <source>
        <dbReference type="Pfam" id="PF00542"/>
    </source>
</evidence>
<dbReference type="RefSeq" id="WP_289831727.1">
    <property type="nucleotide sequence ID" value="NZ_JAUEDK010000053.1"/>
</dbReference>
<dbReference type="InterPro" id="IPR014719">
    <property type="entry name" value="Ribosomal_bL12_C/ClpS-like"/>
</dbReference>
<keyword evidence="2" id="KW-0687">Ribonucleoprotein</keyword>
<keyword evidence="7" id="KW-1185">Reference proteome</keyword>
<dbReference type="EMBL" id="JAUEDK010000053">
    <property type="protein sequence ID" value="MDN0077095.1"/>
    <property type="molecule type" value="Genomic_DNA"/>
</dbReference>
<dbReference type="PANTHER" id="PTHR45987">
    <property type="entry name" value="39S RIBOSOMAL PROTEIN L12"/>
    <property type="match status" value="1"/>
</dbReference>
<dbReference type="PANTHER" id="PTHR45987:SF4">
    <property type="entry name" value="LARGE RIBOSOMAL SUBUNIT PROTEIN BL12M"/>
    <property type="match status" value="1"/>
</dbReference>
<feature type="transmembrane region" description="Helical" evidence="4">
    <location>
        <begin position="9"/>
        <end position="31"/>
    </location>
</feature>
<protein>
    <submittedName>
        <fullName evidence="6">Ribosomal protein L7/L12</fullName>
    </submittedName>
</protein>
<feature type="transmembrane region" description="Helical" evidence="4">
    <location>
        <begin position="37"/>
        <end position="56"/>
    </location>
</feature>
<evidence type="ECO:0000256" key="2">
    <source>
        <dbReference type="ARBA" id="ARBA00023274"/>
    </source>
</evidence>
<gene>
    <name evidence="6" type="ORF">QU481_19810</name>
</gene>
<reference evidence="6" key="1">
    <citation type="submission" date="2023-06" db="EMBL/GenBank/DDBJ databases">
        <authorList>
            <person name="Zhang S."/>
        </authorList>
    </citation>
    <scope>NUCLEOTIDE SEQUENCE</scope>
    <source>
        <strain evidence="6">SG2303</strain>
    </source>
</reference>